<dbReference type="InterPro" id="IPR031559">
    <property type="entry name" value="SMG1"/>
</dbReference>
<dbReference type="InterPro" id="IPR016024">
    <property type="entry name" value="ARM-type_fold"/>
</dbReference>
<dbReference type="SUPFAM" id="SSF48371">
    <property type="entry name" value="ARM repeat"/>
    <property type="match status" value="1"/>
</dbReference>
<dbReference type="GO" id="GO:0004674">
    <property type="term" value="F:protein serine/threonine kinase activity"/>
    <property type="evidence" value="ECO:0007669"/>
    <property type="project" value="InterPro"/>
</dbReference>
<organism evidence="1 2">
    <name type="scientific">Aromia moschata</name>
    <dbReference type="NCBI Taxonomy" id="1265417"/>
    <lineage>
        <taxon>Eukaryota</taxon>
        <taxon>Metazoa</taxon>
        <taxon>Ecdysozoa</taxon>
        <taxon>Arthropoda</taxon>
        <taxon>Hexapoda</taxon>
        <taxon>Insecta</taxon>
        <taxon>Pterygota</taxon>
        <taxon>Neoptera</taxon>
        <taxon>Endopterygota</taxon>
        <taxon>Coleoptera</taxon>
        <taxon>Polyphaga</taxon>
        <taxon>Cucujiformia</taxon>
        <taxon>Chrysomeloidea</taxon>
        <taxon>Cerambycidae</taxon>
        <taxon>Cerambycinae</taxon>
        <taxon>Callichromatini</taxon>
        <taxon>Aromia</taxon>
    </lineage>
</organism>
<dbReference type="EMBL" id="JAPWTK010000860">
    <property type="protein sequence ID" value="KAJ8935612.1"/>
    <property type="molecule type" value="Genomic_DNA"/>
</dbReference>
<dbReference type="GO" id="GO:0000184">
    <property type="term" value="P:nuclear-transcribed mRNA catabolic process, nonsense-mediated decay"/>
    <property type="evidence" value="ECO:0007669"/>
    <property type="project" value="InterPro"/>
</dbReference>
<dbReference type="AlphaFoldDB" id="A0AAV8XAE6"/>
<proteinExistence type="predicted"/>
<accession>A0AAV8XAE6</accession>
<keyword evidence="2" id="KW-1185">Reference proteome</keyword>
<reference evidence="1" key="1">
    <citation type="journal article" date="2023" name="Insect Mol. Biol.">
        <title>Genome sequencing provides insights into the evolution of gene families encoding plant cell wall-degrading enzymes in longhorned beetles.</title>
        <authorList>
            <person name="Shin N.R."/>
            <person name="Okamura Y."/>
            <person name="Kirsch R."/>
            <person name="Pauchet Y."/>
        </authorList>
    </citation>
    <scope>NUCLEOTIDE SEQUENCE</scope>
    <source>
        <strain evidence="1">AMC_N1</strain>
    </source>
</reference>
<evidence type="ECO:0000313" key="2">
    <source>
        <dbReference type="Proteomes" id="UP001162162"/>
    </source>
</evidence>
<evidence type="ECO:0000313" key="1">
    <source>
        <dbReference type="EMBL" id="KAJ8935612.1"/>
    </source>
</evidence>
<comment type="caution">
    <text evidence="1">The sequence shown here is derived from an EMBL/GenBank/DDBJ whole genome shotgun (WGS) entry which is preliminary data.</text>
</comment>
<dbReference type="Pfam" id="PF15785">
    <property type="entry name" value="SMG1"/>
    <property type="match status" value="1"/>
</dbReference>
<sequence length="755" mass="86507">MFEILHVSPGPLAKQQAARALGRMGYIMGQENDFERYQHWLFTKMGNSYEEIQILLMKSFKETLTLERKKSVLESHIENLINNLVIAIETTENAEVFKFILEILVTVVEMYPSEFYEQFRDTIDLLFGWHVDHTQPLCNIEFISKSLQRISHHFKYNLEFSIQLIENFLEDITNYASQLGETGEISVLDHVTVLILAMNTVLKCLDVSFHPSNNKNVKSEFIATCLTRIVNTVMDALESYVPDNLTIAGNDCISLLLGCLDNKSQSLCNLIYKLIDVEMTMINELSDATIISLMLMVSKIIKELSANLPIELIDKLIGPKSHIVKLRHSPFKNIQDSVICVYQALLNLKNVSLLQEAYRYVLGDLEVIYRQIVPTVEPVTQNNPFMDYTIEYPVECAELTVLFLLRCLSQLANASSIIVMWALKPSILELVSVHLKPYDPLLAKTAPSLQYCLLYLLYSHCKCYNHFISNSSLVNNKQELPNMLNRFALTEGLNINDVPNTSPNSGNFAIILDILYKTLSTESSCEISLLLLQWFNDILVNSESYLETLYVNEAFSRVADVLVKTGYHFNTNIVLAVCNNLDKLLSNKQLAWSNMFLSNITDLCKLHMNSNIDAVRESYSRLSSNIPWDIAVVEINKINSFHHIKHKSTYLNDYNDYMVYLAQHLHLNGTVDGEMYPLQFKTFMNYLLKNEFREANWKEDLFTCCWVVESDSQMNMELFYDLAVNSPTGTEQLANIRSSSVLRKLQIANAPWQAK</sequence>
<gene>
    <name evidence="1" type="ORF">NQ318_017350</name>
</gene>
<dbReference type="Proteomes" id="UP001162162">
    <property type="component" value="Unassembled WGS sequence"/>
</dbReference>
<protein>
    <submittedName>
        <fullName evidence="1">Uncharacterized protein</fullName>
    </submittedName>
</protein>
<name>A0AAV8XAE6_9CUCU</name>